<evidence type="ECO:0000259" key="1">
    <source>
        <dbReference type="Pfam" id="PF09012"/>
    </source>
</evidence>
<name>A0A078KNG5_9GAMM</name>
<dbReference type="OrthoDB" id="467062at2"/>
<organism evidence="2 3">
    <name type="scientific">Legionella massiliensis</name>
    <dbReference type="NCBI Taxonomy" id="1034943"/>
    <lineage>
        <taxon>Bacteria</taxon>
        <taxon>Pseudomonadati</taxon>
        <taxon>Pseudomonadota</taxon>
        <taxon>Gammaproteobacteria</taxon>
        <taxon>Legionellales</taxon>
        <taxon>Legionellaceae</taxon>
        <taxon>Legionella</taxon>
    </lineage>
</organism>
<dbReference type="InterPro" id="IPR036388">
    <property type="entry name" value="WH-like_DNA-bd_sf"/>
</dbReference>
<dbReference type="InterPro" id="IPR015102">
    <property type="entry name" value="Tscrpt_reg_HTH_FeoC"/>
</dbReference>
<keyword evidence="3" id="KW-1185">Reference proteome</keyword>
<dbReference type="AlphaFoldDB" id="A0A078KNG5"/>
<dbReference type="eggNOG" id="ENOG5033AHD">
    <property type="taxonomic scope" value="Bacteria"/>
</dbReference>
<dbReference type="EMBL" id="CCSB01000001">
    <property type="protein sequence ID" value="CDZ75895.1"/>
    <property type="molecule type" value="Genomic_DNA"/>
</dbReference>
<dbReference type="STRING" id="1034943.BN59_00155"/>
<dbReference type="SUPFAM" id="SSF46785">
    <property type="entry name" value="Winged helix' DNA-binding domain"/>
    <property type="match status" value="1"/>
</dbReference>
<protein>
    <submittedName>
        <fullName evidence="2">FeoC like transcriptional regulator</fullName>
    </submittedName>
</protein>
<feature type="domain" description="Transcriptional regulator HTH-type FeoC" evidence="1">
    <location>
        <begin position="1"/>
        <end position="68"/>
    </location>
</feature>
<evidence type="ECO:0000313" key="2">
    <source>
        <dbReference type="EMBL" id="CDZ75895.1"/>
    </source>
</evidence>
<accession>A0A078KNG5</accession>
<dbReference type="InterPro" id="IPR036390">
    <property type="entry name" value="WH_DNA-bd_sf"/>
</dbReference>
<dbReference type="RefSeq" id="WP_043872530.1">
    <property type="nucleotide sequence ID" value="NZ_CCVW01000001.1"/>
</dbReference>
<sequence length="72" mass="8659">MLLQIREYLRRVRVASNQQIAREFHLDLQALQPMLELWLRKGIIGNCQEKSACQSRCFKCKTQPPIYYQYLE</sequence>
<dbReference type="Proteomes" id="UP000044071">
    <property type="component" value="Unassembled WGS sequence"/>
</dbReference>
<gene>
    <name evidence="2" type="ORF">BN59_00155</name>
</gene>
<reference evidence="2 3" key="1">
    <citation type="submission" date="2014-06" db="EMBL/GenBank/DDBJ databases">
        <authorList>
            <person name="Urmite Genomes Urmite Genomes"/>
        </authorList>
    </citation>
    <scope>NUCLEOTIDE SEQUENCE [LARGE SCALE GENOMIC DNA]</scope>
</reference>
<proteinExistence type="predicted"/>
<dbReference type="Gene3D" id="1.10.10.10">
    <property type="entry name" value="Winged helix-like DNA-binding domain superfamily/Winged helix DNA-binding domain"/>
    <property type="match status" value="1"/>
</dbReference>
<dbReference type="Pfam" id="PF09012">
    <property type="entry name" value="FeoC"/>
    <property type="match status" value="1"/>
</dbReference>
<evidence type="ECO:0000313" key="3">
    <source>
        <dbReference type="Proteomes" id="UP000044071"/>
    </source>
</evidence>